<keyword evidence="1" id="KW-0472">Membrane</keyword>
<dbReference type="OrthoDB" id="5428890at2759"/>
<dbReference type="Proteomes" id="UP000800040">
    <property type="component" value="Unassembled WGS sequence"/>
</dbReference>
<reference evidence="2" key="1">
    <citation type="submission" date="2020-01" db="EMBL/GenBank/DDBJ databases">
        <authorList>
            <consortium name="DOE Joint Genome Institute"/>
            <person name="Haridas S."/>
            <person name="Albert R."/>
            <person name="Binder M."/>
            <person name="Bloem J."/>
            <person name="Labutti K."/>
            <person name="Salamov A."/>
            <person name="Andreopoulos B."/>
            <person name="Baker S.E."/>
            <person name="Barry K."/>
            <person name="Bills G."/>
            <person name="Bluhm B.H."/>
            <person name="Cannon C."/>
            <person name="Castanera R."/>
            <person name="Culley D.E."/>
            <person name="Daum C."/>
            <person name="Ezra D."/>
            <person name="Gonzalez J.B."/>
            <person name="Henrissat B."/>
            <person name="Kuo A."/>
            <person name="Liang C."/>
            <person name="Lipzen A."/>
            <person name="Lutzoni F."/>
            <person name="Magnuson J."/>
            <person name="Mondo S."/>
            <person name="Nolan M."/>
            <person name="Ohm R."/>
            <person name="Pangilinan J."/>
            <person name="Park H.-J."/>
            <person name="Ramirez L."/>
            <person name="Alfaro M."/>
            <person name="Sun H."/>
            <person name="Tritt A."/>
            <person name="Yoshinaga Y."/>
            <person name="Zwiers L.-H."/>
            <person name="Turgeon B.G."/>
            <person name="Goodwin S.B."/>
            <person name="Spatafora J.W."/>
            <person name="Crous P.W."/>
            <person name="Grigoriev I.V."/>
        </authorList>
    </citation>
    <scope>NUCLEOTIDE SEQUENCE</scope>
    <source>
        <strain evidence="2">P77</strain>
    </source>
</reference>
<proteinExistence type="predicted"/>
<sequence>MTYRLLFSPKSSLSSTKFNHDKSDDYGVLIKYQYNNVDGANGDHRTRIDFTSPRVKKVLEHYFSMPIPPEHADPRNCPHYDSISCPKIASLLKRGAPYPIDMYMHMDALLKPLACPTLYAPRDKELYSDYPTFATRLRELEFYLNNQKPRNLRQAWQDRRDTVGYFTFWSVIFVGVATIVLALISIAISTAQTVATFQALNVSPSNQ</sequence>
<keyword evidence="1" id="KW-0812">Transmembrane</keyword>
<evidence type="ECO:0000313" key="3">
    <source>
        <dbReference type="Proteomes" id="UP000800040"/>
    </source>
</evidence>
<accession>A0A6A5KMT5</accession>
<organism evidence="2 3">
    <name type="scientific">Decorospora gaudefroyi</name>
    <dbReference type="NCBI Taxonomy" id="184978"/>
    <lineage>
        <taxon>Eukaryota</taxon>
        <taxon>Fungi</taxon>
        <taxon>Dikarya</taxon>
        <taxon>Ascomycota</taxon>
        <taxon>Pezizomycotina</taxon>
        <taxon>Dothideomycetes</taxon>
        <taxon>Pleosporomycetidae</taxon>
        <taxon>Pleosporales</taxon>
        <taxon>Pleosporineae</taxon>
        <taxon>Pleosporaceae</taxon>
        <taxon>Decorospora</taxon>
    </lineage>
</organism>
<keyword evidence="3" id="KW-1185">Reference proteome</keyword>
<dbReference type="EMBL" id="ML975283">
    <property type="protein sequence ID" value="KAF1835674.1"/>
    <property type="molecule type" value="Genomic_DNA"/>
</dbReference>
<gene>
    <name evidence="2" type="ORF">BDW02DRAFT_567712</name>
</gene>
<keyword evidence="1" id="KW-1133">Transmembrane helix</keyword>
<evidence type="ECO:0000313" key="2">
    <source>
        <dbReference type="EMBL" id="KAF1835674.1"/>
    </source>
</evidence>
<feature type="transmembrane region" description="Helical" evidence="1">
    <location>
        <begin position="163"/>
        <end position="188"/>
    </location>
</feature>
<name>A0A6A5KMT5_9PLEO</name>
<evidence type="ECO:0000256" key="1">
    <source>
        <dbReference type="SAM" id="Phobius"/>
    </source>
</evidence>
<dbReference type="AlphaFoldDB" id="A0A6A5KMT5"/>
<protein>
    <submittedName>
        <fullName evidence="2">Uncharacterized protein</fullName>
    </submittedName>
</protein>